<evidence type="ECO:0000313" key="2">
    <source>
        <dbReference type="EMBL" id="MEJ8859539.1"/>
    </source>
</evidence>
<dbReference type="EMBL" id="JBBKZS010000031">
    <property type="protein sequence ID" value="MEJ8859539.1"/>
    <property type="molecule type" value="Genomic_DNA"/>
</dbReference>
<name>A0ABU8XIX7_9BURK</name>
<dbReference type="RefSeq" id="WP_340339576.1">
    <property type="nucleotide sequence ID" value="NZ_JBBKZS010000031.1"/>
</dbReference>
<gene>
    <name evidence="2" type="ORF">WKW79_33600</name>
</gene>
<dbReference type="InterPro" id="IPR001437">
    <property type="entry name" value="Tscrpt_elong_fac_GreA/B_C"/>
</dbReference>
<feature type="domain" description="Transcription elongation factor GreA/GreB C-terminal" evidence="1">
    <location>
        <begin position="48"/>
        <end position="123"/>
    </location>
</feature>
<keyword evidence="2" id="KW-0648">Protein biosynthesis</keyword>
<organism evidence="2 3">
    <name type="scientific">Variovorax robiniae</name>
    <dbReference type="NCBI Taxonomy" id="1836199"/>
    <lineage>
        <taxon>Bacteria</taxon>
        <taxon>Pseudomonadati</taxon>
        <taxon>Pseudomonadota</taxon>
        <taxon>Betaproteobacteria</taxon>
        <taxon>Burkholderiales</taxon>
        <taxon>Comamonadaceae</taxon>
        <taxon>Variovorax</taxon>
    </lineage>
</organism>
<dbReference type="InterPro" id="IPR023459">
    <property type="entry name" value="Tscrpt_elong_fac_GreA/B_fam"/>
</dbReference>
<dbReference type="PANTHER" id="PTHR30437:SF5">
    <property type="entry name" value="REGULATOR OF NUCLEOSIDE DIPHOSPHATE KINASE"/>
    <property type="match status" value="1"/>
</dbReference>
<dbReference type="PANTHER" id="PTHR30437">
    <property type="entry name" value="TRANSCRIPTION ELONGATION FACTOR GREA"/>
    <property type="match status" value="1"/>
</dbReference>
<comment type="caution">
    <text evidence="2">The sequence shown here is derived from an EMBL/GenBank/DDBJ whole genome shotgun (WGS) entry which is preliminary data.</text>
</comment>
<evidence type="ECO:0000313" key="3">
    <source>
        <dbReference type="Proteomes" id="UP001367030"/>
    </source>
</evidence>
<dbReference type="InterPro" id="IPR036953">
    <property type="entry name" value="GreA/GreB_C_sf"/>
</dbReference>
<protein>
    <submittedName>
        <fullName evidence="2">GreA/GreB family elongation factor</fullName>
    </submittedName>
</protein>
<accession>A0ABU8XIX7</accession>
<dbReference type="SUPFAM" id="SSF54534">
    <property type="entry name" value="FKBP-like"/>
    <property type="match status" value="1"/>
</dbReference>
<sequence>MHTVVHGERTLTDLDFARLTKLSSRQVPPTLADLLASAEVTKSRAIDTDVVTMYSRVEMVDVRTRRRQVLTICYPQDAAPAAGCISVLSPAGVGILGLRTGDIARWLTPAGEQCAAEIAAIQYQPEAAGDYSR</sequence>
<reference evidence="2 3" key="1">
    <citation type="submission" date="2024-03" db="EMBL/GenBank/DDBJ databases">
        <title>Novel species of the genus Variovorax.</title>
        <authorList>
            <person name="Liu Q."/>
            <person name="Xin Y.-H."/>
        </authorList>
    </citation>
    <scope>NUCLEOTIDE SEQUENCE [LARGE SCALE GENOMIC DNA]</scope>
    <source>
        <strain evidence="2 3">KACC 18901</strain>
    </source>
</reference>
<keyword evidence="2" id="KW-0251">Elongation factor</keyword>
<dbReference type="Pfam" id="PF01272">
    <property type="entry name" value="GreA_GreB"/>
    <property type="match status" value="1"/>
</dbReference>
<dbReference type="Proteomes" id="UP001367030">
    <property type="component" value="Unassembled WGS sequence"/>
</dbReference>
<keyword evidence="3" id="KW-1185">Reference proteome</keyword>
<dbReference type="GO" id="GO:0003746">
    <property type="term" value="F:translation elongation factor activity"/>
    <property type="evidence" value="ECO:0007669"/>
    <property type="project" value="UniProtKB-KW"/>
</dbReference>
<proteinExistence type="predicted"/>
<dbReference type="Gene3D" id="3.10.50.30">
    <property type="entry name" value="Transcription elongation factor, GreA/GreB, C-terminal domain"/>
    <property type="match status" value="1"/>
</dbReference>
<evidence type="ECO:0000259" key="1">
    <source>
        <dbReference type="Pfam" id="PF01272"/>
    </source>
</evidence>